<evidence type="ECO:0000313" key="12">
    <source>
        <dbReference type="Proteomes" id="UP000515377"/>
    </source>
</evidence>
<dbReference type="KEGG" id="sya:A6768_15750"/>
<reference evidence="6 12" key="5">
    <citation type="submission" date="2020-07" db="EMBL/GenBank/DDBJ databases">
        <title>Whole genome sequence of Sphingobium yanoikuyae A3.</title>
        <authorList>
            <person name="Han S.-S."/>
        </authorList>
    </citation>
    <scope>NUCLEOTIDE SEQUENCE [LARGE SCALE GENOMIC DNA]</scope>
    <source>
        <strain evidence="6 12">A3</strain>
    </source>
</reference>
<dbReference type="Proteomes" id="UP000219422">
    <property type="component" value="Chromosome"/>
</dbReference>
<dbReference type="STRING" id="13690.AX777_02695"/>
<organism evidence="4 8">
    <name type="scientific">Sphingobium yanoikuyae</name>
    <name type="common">Sphingomonas yanoikuyae</name>
    <dbReference type="NCBI Taxonomy" id="13690"/>
    <lineage>
        <taxon>Bacteria</taxon>
        <taxon>Pseudomonadati</taxon>
        <taxon>Pseudomonadota</taxon>
        <taxon>Alphaproteobacteria</taxon>
        <taxon>Sphingomonadales</taxon>
        <taxon>Sphingomonadaceae</taxon>
        <taxon>Sphingobium</taxon>
    </lineage>
</organism>
<evidence type="ECO:0000313" key="3">
    <source>
        <dbReference type="EMBL" id="AYO78169.1"/>
    </source>
</evidence>
<dbReference type="RefSeq" id="WP_004208112.1">
    <property type="nucleotide sequence ID" value="NZ_CAIGKD010000010.1"/>
</dbReference>
<evidence type="ECO:0000313" key="9">
    <source>
        <dbReference type="Proteomes" id="UP000219422"/>
    </source>
</evidence>
<evidence type="ECO:0000313" key="6">
    <source>
        <dbReference type="EMBL" id="QNG44612.1"/>
    </source>
</evidence>
<evidence type="ECO:0000313" key="10">
    <source>
        <dbReference type="Proteomes" id="UP000280708"/>
    </source>
</evidence>
<evidence type="ECO:0000313" key="4">
    <source>
        <dbReference type="EMBL" id="KEZ20880.1"/>
    </source>
</evidence>
<evidence type="ECO:0000313" key="7">
    <source>
        <dbReference type="EMBL" id="RSU58162.1"/>
    </source>
</evidence>
<dbReference type="EMBL" id="QRAL01000006">
    <property type="protein sequence ID" value="RSU58162.1"/>
    <property type="molecule type" value="Genomic_DNA"/>
</dbReference>
<feature type="region of interest" description="Disordered" evidence="1">
    <location>
        <begin position="68"/>
        <end position="88"/>
    </location>
</feature>
<reference evidence="3 10" key="4">
    <citation type="submission" date="2018-10" db="EMBL/GenBank/DDBJ databases">
        <title>Characterization and genome analysis of a novel bacterium Sphingobium yanoikuyae SJTF8 capable of degrading PAHs.</title>
        <authorList>
            <person name="Yin C."/>
            <person name="Xiong W."/>
            <person name="Liang R."/>
        </authorList>
    </citation>
    <scope>NUCLEOTIDE SEQUENCE [LARGE SCALE GENOMIC DNA]</scope>
    <source>
        <strain evidence="3 10">SJTF8</strain>
    </source>
</reference>
<dbReference type="EMBL" id="CP033230">
    <property type="protein sequence ID" value="AYO78169.1"/>
    <property type="molecule type" value="Genomic_DNA"/>
</dbReference>
<reference evidence="4 8" key="1">
    <citation type="submission" date="2014-03" db="EMBL/GenBank/DDBJ databases">
        <title>Genome sequence of Sphingobium yanoikuyae B1.</title>
        <authorList>
            <person name="Gan H.M."/>
            <person name="Gan H.Y."/>
            <person name="Savka M.A."/>
        </authorList>
    </citation>
    <scope>NUCLEOTIDE SEQUENCE [LARGE SCALE GENOMIC DNA]</scope>
    <source>
        <strain evidence="4 8">B1</strain>
    </source>
</reference>
<reference evidence="5" key="6">
    <citation type="submission" date="2022-09" db="EMBL/GenBank/DDBJ databases">
        <title>Intensive care unit water sources are persistently colonized with multi-drug resistant bacteria and are the site of extensive horizontal gene transfer of antibiotic resistance genes.</title>
        <authorList>
            <person name="Diorio-Toth L."/>
        </authorList>
    </citation>
    <scope>NUCLEOTIDE SEQUENCE</scope>
    <source>
        <strain evidence="5">GD03659</strain>
    </source>
</reference>
<reference evidence="2 9" key="2">
    <citation type="submission" date="2017-10" db="EMBL/GenBank/DDBJ databases">
        <title>Sphingobium yanoikuyae S72.</title>
        <authorList>
            <person name="Sanchez E."/>
            <person name="Bustos P."/>
            <person name="Mendoza P."/>
            <person name="Guo X."/>
            <person name="Mendoza A."/>
        </authorList>
    </citation>
    <scope>NUCLEOTIDE SEQUENCE [LARGE SCALE GENOMIC DNA]</scope>
    <source>
        <strain evidence="2 9">S72</strain>
    </source>
</reference>
<dbReference type="AlphaFoldDB" id="A0A085K7I1"/>
<name>A0A085K7I1_SPHYA</name>
<evidence type="ECO:0000256" key="1">
    <source>
        <dbReference type="SAM" id="MobiDB-lite"/>
    </source>
</evidence>
<proteinExistence type="predicted"/>
<dbReference type="Proteomes" id="UP000280708">
    <property type="component" value="Chromosome"/>
</dbReference>
<protein>
    <submittedName>
        <fullName evidence="4">Argininosuccinate lyase</fullName>
    </submittedName>
</protein>
<accession>A0A085K7I1</accession>
<dbReference type="EMBL" id="JAOCKX010000009">
    <property type="protein sequence ID" value="MDH2131223.1"/>
    <property type="molecule type" value="Genomic_DNA"/>
</dbReference>
<dbReference type="eggNOG" id="ENOG502ZR29">
    <property type="taxonomic scope" value="Bacteria"/>
</dbReference>
<evidence type="ECO:0000313" key="11">
    <source>
        <dbReference type="Proteomes" id="UP000287401"/>
    </source>
</evidence>
<dbReference type="EMBL" id="CP060122">
    <property type="protein sequence ID" value="QNG44612.1"/>
    <property type="molecule type" value="Genomic_DNA"/>
</dbReference>
<sequence length="88" mass="9306">MARHVRNGLMIGAMALALASCGGRESLKPVAGQKLPAVPVGAATAPTAADMMDPGTQARPERNVELLTQSRQRGNDEFDLPPESRPQQ</sequence>
<dbReference type="PATRIC" id="fig|13690.10.peg.952"/>
<evidence type="ECO:0000313" key="2">
    <source>
        <dbReference type="EMBL" id="ATI81302.1"/>
    </source>
</evidence>
<dbReference type="GeneID" id="57778293"/>
<dbReference type="Proteomes" id="UP000515377">
    <property type="component" value="Chromosome"/>
</dbReference>
<dbReference type="Proteomes" id="UP000028534">
    <property type="component" value="Unassembled WGS sequence"/>
</dbReference>
<gene>
    <name evidence="2" type="ORF">A6768_15750</name>
    <name evidence="4" type="ORF">CP98_00921</name>
    <name evidence="7" type="ORF">DAH51_07955</name>
    <name evidence="3" type="ORF">EBF16_15525</name>
    <name evidence="6" type="ORF">H3V42_22550</name>
    <name evidence="5" type="ORF">N5J77_08825</name>
</gene>
<dbReference type="EMBL" id="CP023741">
    <property type="protein sequence ID" value="ATI81302.1"/>
    <property type="molecule type" value="Genomic_DNA"/>
</dbReference>
<keyword evidence="4" id="KW-0456">Lyase</keyword>
<dbReference type="Proteomes" id="UP000287401">
    <property type="component" value="Unassembled WGS sequence"/>
</dbReference>
<reference evidence="7 11" key="3">
    <citation type="submission" date="2018-07" db="EMBL/GenBank/DDBJ databases">
        <title>Genomic and Epidemiologic Investigation of an Indolent Hospital Outbreak.</title>
        <authorList>
            <person name="Johnson R.C."/>
            <person name="Deming C."/>
            <person name="Conlan S."/>
            <person name="Zellmer C.J."/>
            <person name="Michelin A.V."/>
            <person name="Lee-Lin S."/>
            <person name="Thomas P.J."/>
            <person name="Park M."/>
            <person name="Weingarten R.A."/>
            <person name="Less J."/>
            <person name="Dekker J.P."/>
            <person name="Frank K.M."/>
            <person name="Musser K.A."/>
            <person name="Mcquiston J.R."/>
            <person name="Henderson D.K."/>
            <person name="Lau A.F."/>
            <person name="Palmore T.N."/>
            <person name="Segre J.A."/>
        </authorList>
    </citation>
    <scope>NUCLEOTIDE SEQUENCE [LARGE SCALE GENOMIC DNA]</scope>
    <source>
        <strain evidence="7 11">SK-NIH.Env6_1116</strain>
    </source>
</reference>
<evidence type="ECO:0000313" key="8">
    <source>
        <dbReference type="Proteomes" id="UP000028534"/>
    </source>
</evidence>
<dbReference type="GO" id="GO:0016829">
    <property type="term" value="F:lyase activity"/>
    <property type="evidence" value="ECO:0007669"/>
    <property type="project" value="UniProtKB-KW"/>
</dbReference>
<dbReference type="EMBL" id="JGVR01000003">
    <property type="protein sequence ID" value="KEZ20880.1"/>
    <property type="molecule type" value="Genomic_DNA"/>
</dbReference>
<dbReference type="PROSITE" id="PS51257">
    <property type="entry name" value="PROKAR_LIPOPROTEIN"/>
    <property type="match status" value="1"/>
</dbReference>
<evidence type="ECO:0000313" key="5">
    <source>
        <dbReference type="EMBL" id="MDH2131223.1"/>
    </source>
</evidence>
<dbReference type="Proteomes" id="UP001162318">
    <property type="component" value="Unassembled WGS sequence"/>
</dbReference>